<dbReference type="RefSeq" id="WP_336130495.1">
    <property type="nucleotide sequence ID" value="NZ_JBANDL010000002.1"/>
</dbReference>
<reference evidence="2 4" key="1">
    <citation type="submission" date="2024-02" db="EMBL/GenBank/DDBJ databases">
        <title>Lysobacter Genome Sequencing and Mining.</title>
        <authorList>
            <person name="Bierman J."/>
            <person name="Walker M.C."/>
        </authorList>
    </citation>
    <scope>NUCLEOTIDE SEQUENCE [LARGE SCALE GENOMIC DNA]</scope>
    <source>
        <strain evidence="2 4">PB6250</strain>
    </source>
</reference>
<gene>
    <name evidence="2" type="ORF">V2J18_00125</name>
    <name evidence="3" type="ORF">V2J18_23055</name>
</gene>
<sequence>MDDALLTEIATQNFRLSTLETRHSDELDFHSVAVWSIRAALRSAYLAGYAASMRAVRGKETPLPTEHHTMIHGVWLGQGEAADVSDDRRAETIETLHIHEVELLASRDTERLACDVLIPAAIRQRRIG</sequence>
<evidence type="ECO:0000313" key="2">
    <source>
        <dbReference type="EMBL" id="MEI2453074.1"/>
    </source>
</evidence>
<dbReference type="Proteomes" id="UP001387215">
    <property type="component" value="Unassembled WGS sequence"/>
</dbReference>
<evidence type="ECO:0000313" key="3">
    <source>
        <dbReference type="EMBL" id="MEI2457541.1"/>
    </source>
</evidence>
<protein>
    <recommendedName>
        <fullName evidence="1">DUF6900 domain-containing protein</fullName>
    </recommendedName>
</protein>
<feature type="domain" description="DUF6900" evidence="1">
    <location>
        <begin position="3"/>
        <end position="51"/>
    </location>
</feature>
<name>A0ABU8CWD1_9GAMM</name>
<dbReference type="InterPro" id="IPR054195">
    <property type="entry name" value="DUF6900"/>
</dbReference>
<comment type="caution">
    <text evidence="2">The sequence shown here is derived from an EMBL/GenBank/DDBJ whole genome shotgun (WGS) entry which is preliminary data.</text>
</comment>
<dbReference type="EMBL" id="JBANDL010000003">
    <property type="protein sequence ID" value="MEI2457541.1"/>
    <property type="molecule type" value="Genomic_DNA"/>
</dbReference>
<evidence type="ECO:0000313" key="4">
    <source>
        <dbReference type="Proteomes" id="UP001387215"/>
    </source>
</evidence>
<proteinExistence type="predicted"/>
<accession>A0ABU8CWD1</accession>
<dbReference type="Pfam" id="PF21841">
    <property type="entry name" value="DUF6900"/>
    <property type="match status" value="1"/>
</dbReference>
<organism evidence="2 4">
    <name type="scientific">Lysobacter firmicutimachus</name>
    <dbReference type="NCBI Taxonomy" id="1792846"/>
    <lineage>
        <taxon>Bacteria</taxon>
        <taxon>Pseudomonadati</taxon>
        <taxon>Pseudomonadota</taxon>
        <taxon>Gammaproteobacteria</taxon>
        <taxon>Lysobacterales</taxon>
        <taxon>Lysobacteraceae</taxon>
        <taxon>Lysobacter</taxon>
    </lineage>
</organism>
<keyword evidence="4" id="KW-1185">Reference proteome</keyword>
<evidence type="ECO:0000259" key="1">
    <source>
        <dbReference type="Pfam" id="PF21841"/>
    </source>
</evidence>
<dbReference type="EMBL" id="JBANDL010000002">
    <property type="protein sequence ID" value="MEI2453074.1"/>
    <property type="molecule type" value="Genomic_DNA"/>
</dbReference>